<keyword evidence="2" id="KW-1185">Reference proteome</keyword>
<evidence type="ECO:0000313" key="1">
    <source>
        <dbReference type="EMBL" id="KAL0632886.1"/>
    </source>
</evidence>
<organism evidence="1 2">
    <name type="scientific">Discina gigas</name>
    <dbReference type="NCBI Taxonomy" id="1032678"/>
    <lineage>
        <taxon>Eukaryota</taxon>
        <taxon>Fungi</taxon>
        <taxon>Dikarya</taxon>
        <taxon>Ascomycota</taxon>
        <taxon>Pezizomycotina</taxon>
        <taxon>Pezizomycetes</taxon>
        <taxon>Pezizales</taxon>
        <taxon>Discinaceae</taxon>
        <taxon>Discina</taxon>
    </lineage>
</organism>
<dbReference type="EMBL" id="JBBBZM010000146">
    <property type="protein sequence ID" value="KAL0632886.1"/>
    <property type="molecule type" value="Genomic_DNA"/>
</dbReference>
<proteinExistence type="predicted"/>
<gene>
    <name evidence="1" type="ORF">Q9L58_008228</name>
</gene>
<comment type="caution">
    <text evidence="1">The sequence shown here is derived from an EMBL/GenBank/DDBJ whole genome shotgun (WGS) entry which is preliminary data.</text>
</comment>
<accession>A0ABR3GAA3</accession>
<protein>
    <submittedName>
        <fullName evidence="1">Uncharacterized protein</fullName>
    </submittedName>
</protein>
<name>A0ABR3GAA3_9PEZI</name>
<sequence length="114" mass="12802">METVLAIIEVKDGNTFDNTFPRLLAYLGIVIQTHRTAGEPNTTIYGMCSDGVRYKFVWVDNDSLVPCSTTYRVLHELQNVFSFLLKILKPVQQSTPFFSTPTKSSILSLELGDP</sequence>
<evidence type="ECO:0000313" key="2">
    <source>
        <dbReference type="Proteomes" id="UP001447188"/>
    </source>
</evidence>
<dbReference type="Proteomes" id="UP001447188">
    <property type="component" value="Unassembled WGS sequence"/>
</dbReference>
<reference evidence="1 2" key="1">
    <citation type="submission" date="2024-02" db="EMBL/GenBank/DDBJ databases">
        <title>Discinaceae phylogenomics.</title>
        <authorList>
            <person name="Dirks A.C."/>
            <person name="James T.Y."/>
        </authorList>
    </citation>
    <scope>NUCLEOTIDE SEQUENCE [LARGE SCALE GENOMIC DNA]</scope>
    <source>
        <strain evidence="1 2">ACD0624</strain>
    </source>
</reference>